<dbReference type="Proteomes" id="UP000318521">
    <property type="component" value="Unassembled WGS sequence"/>
</dbReference>
<name>A0A553ZWS3_9BACI</name>
<dbReference type="Pfam" id="PF12158">
    <property type="entry name" value="DUF3592"/>
    <property type="match status" value="1"/>
</dbReference>
<evidence type="ECO:0000313" key="3">
    <source>
        <dbReference type="EMBL" id="TSB45910.1"/>
    </source>
</evidence>
<sequence length="143" mass="16100">MTSGGGMIMSDAQVVAMAFSIITGVPALILTLINIIIKLRKKRWVWAEGEIIRNNHVSGQRGFAPTIQFSTDSNQTLEVTSRVSLQPAFRVGRKVDVYYNPKNPQKIVIDHFIFNGNLLLLIASIMISLYIFFFSVIYFNIAF</sequence>
<dbReference type="OrthoDB" id="3483455at2"/>
<evidence type="ECO:0000256" key="1">
    <source>
        <dbReference type="SAM" id="Phobius"/>
    </source>
</evidence>
<reference evidence="3 4" key="1">
    <citation type="submission" date="2019-07" db="EMBL/GenBank/DDBJ databases">
        <authorList>
            <person name="Park Y.J."/>
            <person name="Jeong S.E."/>
            <person name="Jung H.S."/>
        </authorList>
    </citation>
    <scope>NUCLEOTIDE SEQUENCE [LARGE SCALE GENOMIC DNA]</scope>
    <source>
        <strain evidence="4">P16(2019)</strain>
    </source>
</reference>
<keyword evidence="4" id="KW-1185">Reference proteome</keyword>
<protein>
    <submittedName>
        <fullName evidence="3">DUF3592 domain-containing protein</fullName>
    </submittedName>
</protein>
<keyword evidence="1" id="KW-1133">Transmembrane helix</keyword>
<dbReference type="InterPro" id="IPR021994">
    <property type="entry name" value="DUF3592"/>
</dbReference>
<dbReference type="AlphaFoldDB" id="A0A553ZWS3"/>
<feature type="domain" description="DUF3592" evidence="2">
    <location>
        <begin position="48"/>
        <end position="112"/>
    </location>
</feature>
<keyword evidence="1" id="KW-0472">Membrane</keyword>
<evidence type="ECO:0000259" key="2">
    <source>
        <dbReference type="Pfam" id="PF12158"/>
    </source>
</evidence>
<proteinExistence type="predicted"/>
<comment type="caution">
    <text evidence="3">The sequence shown here is derived from an EMBL/GenBank/DDBJ whole genome shotgun (WGS) entry which is preliminary data.</text>
</comment>
<evidence type="ECO:0000313" key="4">
    <source>
        <dbReference type="Proteomes" id="UP000318521"/>
    </source>
</evidence>
<feature type="transmembrane region" description="Helical" evidence="1">
    <location>
        <begin position="118"/>
        <end position="141"/>
    </location>
</feature>
<feature type="transmembrane region" description="Helical" evidence="1">
    <location>
        <begin position="12"/>
        <end position="37"/>
    </location>
</feature>
<gene>
    <name evidence="3" type="ORF">FN960_13420</name>
</gene>
<accession>A0A553ZWS3</accession>
<keyword evidence="1" id="KW-0812">Transmembrane</keyword>
<organism evidence="3 4">
    <name type="scientific">Alkalicoccobacillus porphyridii</name>
    <dbReference type="NCBI Taxonomy" id="2597270"/>
    <lineage>
        <taxon>Bacteria</taxon>
        <taxon>Bacillati</taxon>
        <taxon>Bacillota</taxon>
        <taxon>Bacilli</taxon>
        <taxon>Bacillales</taxon>
        <taxon>Bacillaceae</taxon>
        <taxon>Alkalicoccobacillus</taxon>
    </lineage>
</organism>
<dbReference type="EMBL" id="VLXZ01000008">
    <property type="protein sequence ID" value="TSB45910.1"/>
    <property type="molecule type" value="Genomic_DNA"/>
</dbReference>